<feature type="domain" description="Four-carbon acid sugar kinase nucleotide binding" evidence="14">
    <location>
        <begin position="250"/>
        <end position="406"/>
    </location>
</feature>
<keyword evidence="5" id="KW-0067">ATP-binding</keyword>
<evidence type="ECO:0000256" key="10">
    <source>
        <dbReference type="ARBA" id="ARBA00039095"/>
    </source>
</evidence>
<dbReference type="InterPro" id="IPR010737">
    <property type="entry name" value="4-carb_acid_sugar_kinase_N"/>
</dbReference>
<dbReference type="AlphaFoldDB" id="A0A644YHQ1"/>
<evidence type="ECO:0000256" key="8">
    <source>
        <dbReference type="ARBA" id="ARBA00036346"/>
    </source>
</evidence>
<dbReference type="GO" id="GO:0016301">
    <property type="term" value="F:kinase activity"/>
    <property type="evidence" value="ECO:0007669"/>
    <property type="project" value="UniProtKB-KW"/>
</dbReference>
<comment type="function">
    <text evidence="9">Catalyzes the ATP-dependent phosphorylation of 3-oxo-tetronate to 3-oxo-tetronate 4-phosphate.</text>
</comment>
<dbReference type="Gene3D" id="3.40.50.10840">
    <property type="entry name" value="Putative sugar-binding, N-terminal domain"/>
    <property type="match status" value="1"/>
</dbReference>
<dbReference type="EC" id="2.7.1.217" evidence="10"/>
<comment type="catalytic activity">
    <reaction evidence="7">
        <text>3-dehydro-L-erythronate + ATP = 3-dehydro-4-O-phospho-L-erythronate + ADP + H(+)</text>
        <dbReference type="Rhea" id="RHEA:52552"/>
        <dbReference type="ChEBI" id="CHEBI:15378"/>
        <dbReference type="ChEBI" id="CHEBI:30616"/>
        <dbReference type="ChEBI" id="CHEBI:136592"/>
        <dbReference type="ChEBI" id="CHEBI:136670"/>
        <dbReference type="ChEBI" id="CHEBI:456216"/>
        <dbReference type="EC" id="2.7.1.217"/>
    </reaction>
</comment>
<reference evidence="15" key="1">
    <citation type="submission" date="2019-08" db="EMBL/GenBank/DDBJ databases">
        <authorList>
            <person name="Kucharzyk K."/>
            <person name="Murdoch R.W."/>
            <person name="Higgins S."/>
            <person name="Loffler F."/>
        </authorList>
    </citation>
    <scope>NUCLEOTIDE SEQUENCE</scope>
</reference>
<evidence type="ECO:0000259" key="14">
    <source>
        <dbReference type="Pfam" id="PF17042"/>
    </source>
</evidence>
<evidence type="ECO:0000256" key="7">
    <source>
        <dbReference type="ARBA" id="ARBA00035898"/>
    </source>
</evidence>
<keyword evidence="6" id="KW-0119">Carbohydrate metabolism</keyword>
<keyword evidence="3" id="KW-0547">Nucleotide-binding</keyword>
<evidence type="ECO:0000256" key="5">
    <source>
        <dbReference type="ARBA" id="ARBA00022840"/>
    </source>
</evidence>
<evidence type="ECO:0000256" key="11">
    <source>
        <dbReference type="ARBA" id="ARBA00039461"/>
    </source>
</evidence>
<dbReference type="Gene3D" id="3.40.980.20">
    <property type="entry name" value="Four-carbon acid sugar kinase, nucleotide binding domain"/>
    <property type="match status" value="1"/>
</dbReference>
<evidence type="ECO:0000259" key="13">
    <source>
        <dbReference type="Pfam" id="PF07005"/>
    </source>
</evidence>
<dbReference type="Pfam" id="PF17042">
    <property type="entry name" value="NBD_C"/>
    <property type="match status" value="1"/>
</dbReference>
<dbReference type="InterPro" id="IPR050007">
    <property type="entry name" value="OtnK"/>
</dbReference>
<evidence type="ECO:0000256" key="9">
    <source>
        <dbReference type="ARBA" id="ARBA00037335"/>
    </source>
</evidence>
<accession>A0A644YHQ1</accession>
<evidence type="ECO:0000256" key="12">
    <source>
        <dbReference type="ARBA" id="ARBA00041377"/>
    </source>
</evidence>
<keyword evidence="4 15" id="KW-0418">Kinase</keyword>
<evidence type="ECO:0000256" key="6">
    <source>
        <dbReference type="ARBA" id="ARBA00023277"/>
    </source>
</evidence>
<comment type="similarity">
    <text evidence="1">Belongs to the four-carbon acid sugar kinase family.</text>
</comment>
<evidence type="ECO:0000256" key="1">
    <source>
        <dbReference type="ARBA" id="ARBA00005715"/>
    </source>
</evidence>
<evidence type="ECO:0000313" key="15">
    <source>
        <dbReference type="EMBL" id="MPM27807.1"/>
    </source>
</evidence>
<dbReference type="NCBIfam" id="NF043035">
    <property type="entry name" value="OxoTetrKin"/>
    <property type="match status" value="1"/>
</dbReference>
<evidence type="ECO:0000256" key="4">
    <source>
        <dbReference type="ARBA" id="ARBA00022777"/>
    </source>
</evidence>
<dbReference type="Pfam" id="PF07005">
    <property type="entry name" value="SBD_N"/>
    <property type="match status" value="1"/>
</dbReference>
<dbReference type="SUPFAM" id="SSF142764">
    <property type="entry name" value="YgbK-like"/>
    <property type="match status" value="1"/>
</dbReference>
<evidence type="ECO:0000256" key="2">
    <source>
        <dbReference type="ARBA" id="ARBA00022679"/>
    </source>
</evidence>
<name>A0A644YHQ1_9ZZZZ</name>
<comment type="catalytic activity">
    <reaction evidence="8">
        <text>3-dehydro-D-erythronate + ATP = 3-dehydro-4-O-phospho-D-erythronate + ADP + H(+)</text>
        <dbReference type="Rhea" id="RHEA:52556"/>
        <dbReference type="ChEBI" id="CHEBI:15378"/>
        <dbReference type="ChEBI" id="CHEBI:30616"/>
        <dbReference type="ChEBI" id="CHEBI:57958"/>
        <dbReference type="ChEBI" id="CHEBI:136593"/>
        <dbReference type="ChEBI" id="CHEBI:456216"/>
        <dbReference type="EC" id="2.7.1.217"/>
    </reaction>
</comment>
<organism evidence="15">
    <name type="scientific">bioreactor metagenome</name>
    <dbReference type="NCBI Taxonomy" id="1076179"/>
    <lineage>
        <taxon>unclassified sequences</taxon>
        <taxon>metagenomes</taxon>
        <taxon>ecological metagenomes</taxon>
    </lineage>
</organism>
<keyword evidence="2 15" id="KW-0808">Transferase</keyword>
<dbReference type="InterPro" id="IPR042213">
    <property type="entry name" value="NBD_C_sf"/>
</dbReference>
<evidence type="ECO:0000256" key="3">
    <source>
        <dbReference type="ARBA" id="ARBA00022741"/>
    </source>
</evidence>
<dbReference type="InterPro" id="IPR031475">
    <property type="entry name" value="NBD_C"/>
</dbReference>
<protein>
    <recommendedName>
        <fullName evidence="11">3-oxo-tetronate kinase</fullName>
        <ecNumber evidence="10">2.7.1.217</ecNumber>
    </recommendedName>
    <alternativeName>
        <fullName evidence="12">3-dehydrotetronate 4-kinase</fullName>
    </alternativeName>
</protein>
<proteinExistence type="inferred from homology"/>
<dbReference type="InterPro" id="IPR037051">
    <property type="entry name" value="4-carb_acid_sugar_kinase_N_sf"/>
</dbReference>
<sequence>MRLGVIADDFTGAVDIAGFLVAGGMRTVMCSRAVLTGDCDAIVMSLKIRSIPKEQAIKQALAALAFLKECGCDRFYYKYCSTFDSTAEGNIGPVADALRQALHCRATLICPALPVNKRTVFHGYLFVNDELLSDSPMRHHPLNPMHDSKLARILSSQSPAKNGHVYHDVIKRGSDAVRQAIDGLKDEGVNNIIVDVVDDEDLTCIAEATQDFTLVTGGSGLAQGITEVWRRTEKRGGNEAAFVVEKRKAVVIAGSCSAMMQKQVAYYKKHAPSLSIDEQACLDDPEYGKNVATWVLDHQDQDLAPLVYATRSPIELEENRKKFGDVDVSSAIEHLFARLTALLAEKGVQTFIVGGGETSGVVATTLGVDAYRIGAQIDPGVSWVRSLDGSYQLVLKSGNFGSEQFLLKAQEMYNGNQ</sequence>
<feature type="domain" description="Four-carbon acid sugar kinase N-terminal" evidence="13">
    <location>
        <begin position="3"/>
        <end position="224"/>
    </location>
</feature>
<comment type="caution">
    <text evidence="15">The sequence shown here is derived from an EMBL/GenBank/DDBJ whole genome shotgun (WGS) entry which is preliminary data.</text>
</comment>
<dbReference type="EMBL" id="VSSQ01005092">
    <property type="protein sequence ID" value="MPM27807.1"/>
    <property type="molecule type" value="Genomic_DNA"/>
</dbReference>
<gene>
    <name evidence="15" type="primary">otnK_1</name>
    <name evidence="15" type="ORF">SDC9_74321</name>
</gene>
<dbReference type="GO" id="GO:0005524">
    <property type="term" value="F:ATP binding"/>
    <property type="evidence" value="ECO:0007669"/>
    <property type="project" value="UniProtKB-KW"/>
</dbReference>